<evidence type="ECO:0000256" key="6">
    <source>
        <dbReference type="SAM" id="MobiDB-lite"/>
    </source>
</evidence>
<reference evidence="8" key="1">
    <citation type="submission" date="2019-03" db="EMBL/GenBank/DDBJ databases">
        <authorList>
            <person name="Danneels B."/>
        </authorList>
    </citation>
    <scope>NUCLEOTIDE SEQUENCE</scope>
</reference>
<dbReference type="GO" id="GO:0006011">
    <property type="term" value="P:UDP-alpha-D-glucose metabolic process"/>
    <property type="evidence" value="ECO:0007669"/>
    <property type="project" value="InterPro"/>
</dbReference>
<feature type="region of interest" description="Disordered" evidence="6">
    <location>
        <begin position="843"/>
        <end position="862"/>
    </location>
</feature>
<feature type="compositionally biased region" description="Low complexity" evidence="6">
    <location>
        <begin position="982"/>
        <end position="999"/>
    </location>
</feature>
<keyword evidence="4" id="KW-0802">TPR repeat</keyword>
<dbReference type="InterPro" id="IPR051012">
    <property type="entry name" value="CellSynth/LPSAsmb/PSIAsmb"/>
</dbReference>
<dbReference type="EMBL" id="CAADIO010000050">
    <property type="protein sequence ID" value="VFR96717.1"/>
    <property type="molecule type" value="Genomic_DNA"/>
</dbReference>
<evidence type="ECO:0000256" key="2">
    <source>
        <dbReference type="ARBA" id="ARBA00022729"/>
    </source>
</evidence>
<evidence type="ECO:0000259" key="7">
    <source>
        <dbReference type="Pfam" id="PF05420"/>
    </source>
</evidence>
<evidence type="ECO:0000313" key="8">
    <source>
        <dbReference type="EMBL" id="VFR96717.1"/>
    </source>
</evidence>
<comment type="pathway">
    <text evidence="1">Glycan metabolism; bacterial cellulose biosynthesis.</text>
</comment>
<evidence type="ECO:0000256" key="5">
    <source>
        <dbReference type="ARBA" id="ARBA00022916"/>
    </source>
</evidence>
<evidence type="ECO:0000256" key="3">
    <source>
        <dbReference type="ARBA" id="ARBA00022737"/>
    </source>
</evidence>
<dbReference type="InterPro" id="IPR019734">
    <property type="entry name" value="TPR_rpt"/>
</dbReference>
<feature type="region of interest" description="Disordered" evidence="6">
    <location>
        <begin position="924"/>
        <end position="999"/>
    </location>
</feature>
<keyword evidence="3" id="KW-0677">Repeat</keyword>
<keyword evidence="5" id="KW-0135">Cellulose biosynthesis</keyword>
<protein>
    <submittedName>
        <fullName evidence="8">Cellulose synthase operon protein C</fullName>
    </submittedName>
</protein>
<feature type="compositionally biased region" description="Low complexity" evidence="6">
    <location>
        <begin position="890"/>
        <end position="899"/>
    </location>
</feature>
<name>A0A484VB13_9ZZZZ</name>
<dbReference type="PROSITE" id="PS50005">
    <property type="entry name" value="TPR"/>
    <property type="match status" value="2"/>
</dbReference>
<keyword evidence="2" id="KW-0732">Signal</keyword>
<proteinExistence type="predicted"/>
<evidence type="ECO:0000256" key="1">
    <source>
        <dbReference type="ARBA" id="ARBA00005186"/>
    </source>
</evidence>
<dbReference type="PRINTS" id="PR01441">
    <property type="entry name" value="CELLSNTHASEC"/>
</dbReference>
<dbReference type="UniPathway" id="UPA00694"/>
<dbReference type="SMART" id="SM00028">
    <property type="entry name" value="TPR"/>
    <property type="match status" value="9"/>
</dbReference>
<accession>A0A484VB13</accession>
<dbReference type="SUPFAM" id="SSF48452">
    <property type="entry name" value="TPR-like"/>
    <property type="match status" value="2"/>
</dbReference>
<sequence>MSKSRHTLAAGLLLALVQHAGWAQDEPTRLLSQQGQYWQERGDNDRAGQAWGKLLNIEPANQEALYGLAFIEIREKRLGEAQKYLDKLRGISPNGRYTRQLQQDLQLARPANAKELETARLLAESSELDKAMPHYRKAFEGLEPMGDVGLEYYGRLGYTDGGWDTARRGLERLQQDRPGNPTIQLVLAKLLILNQGAWRDGIQRLSKLAQRADVGGEATESWRLGLLWRGVPGPAERELYTAYLKVHPTDDEVRKLYNGIGQAMAAQRGPVRDPILTRGFAALDKEDLQTAEAAFREKLAKTPDDADALGGLGLVRMQQENLPEAHDLLTRAARRNAKSWTPSLNIARYWILVNEAGKAQAAGDVAAARDLSQRAIKLNASQAGAYNTLAAIDAEEGKLPEAEKRYRQVLAKHRNNPQALEGLVSVLARQGRLAEAQKSLDQLMAGKPDPKLDLGKLRAAIASGQAKAALDAGNPDAARAALESALRDDPQNPWIRYELARVYLDLGLSEEARGIRDGLLISHPDTPSALYASAMLAGEMGDWEQADQTMQRIPPQSRTAYMDAFGRDVWVNTQAANATRLAEAGRSADARALLGQLEGEAAGKPGLLGAIASAYVDAGDPARGMALMRPHVSRDKRPQPDVLLPYAGLLLKTKQDVEFASVMRDLHGRKLTVGEQRSYNNLQFLYTVRQADVLRERGDLVAAYDTLAPALAARPQDPMALSALARMYSDGGDNKKALEIYQHLVAKDPDNAQWHLGAAMAATQLGQNRYADSALDNAVALAPDNAEVLLTAARMYRQRGRSGKAAELLQSALAAQERSRQPTQVAAASDSAARAVNPFIGLPGQRQSGLQPEALAETRSAASPFVPAQARAVEPPAIAHGSQAPFPPLSQHAQAQASSNQRLTPYAAAPVPVPVPAPAVAQSSAVPVHGTPQPAPSRSSPGSAAPAAVATIPALTAATATRAQPVQPTREPAPVYNPYDSPAPVQQAAPAPVPAVPAYGQQPTQTAYAQPPMAGPMAEDARLAEIRSELDDVMQDRSAEARVGVTVRSNNGQDGTSKLTSVETPVEFRFPVGDGKVVLNATHVSLNAGRLGDDYTARSQFGAGPQAALNDANGVPTGSVGRQRDSGVGLSAAYEMRGIRADIGTTPLGFERTNIVGGVALNGLFPGSQTYWYGVDVSRRAMTDSVLSFAGTRDDRSGLRWGGVTSTGVQLQAGADYQTHGVYGSASWHSLNGQNTKSNNRTEVAGGIYRHLIREEDRLLTAGLHASATFYGNNQRFFTYGHGGYFSPQSMYYLGVPVTWAQRNDRFTYKLQGSVGVQRFKEDDADYFPTDASMQQQADLAMAQARAQGLEFNNGPRYSGQSSTGFGYNLAAAAEYQMAPNWFIGANAGMDNAKDYRQWQGGLYLRYTLYPMSRQMALPVVPFQSPYQK</sequence>
<dbReference type="InterPro" id="IPR011990">
    <property type="entry name" value="TPR-like_helical_dom_sf"/>
</dbReference>
<evidence type="ECO:0000256" key="4">
    <source>
        <dbReference type="ARBA" id="ARBA00022803"/>
    </source>
</evidence>
<dbReference type="PANTHER" id="PTHR45586">
    <property type="entry name" value="TPR REPEAT-CONTAINING PROTEIN PA4667"/>
    <property type="match status" value="1"/>
</dbReference>
<dbReference type="InterPro" id="IPR003921">
    <property type="entry name" value="Cell_synth_C"/>
</dbReference>
<dbReference type="Gene3D" id="1.25.40.10">
    <property type="entry name" value="Tetratricopeptide repeat domain"/>
    <property type="match status" value="4"/>
</dbReference>
<gene>
    <name evidence="8" type="ORF">RAN3_2603</name>
</gene>
<dbReference type="GO" id="GO:0030244">
    <property type="term" value="P:cellulose biosynthetic process"/>
    <property type="evidence" value="ECO:0007669"/>
    <property type="project" value="UniProtKB-KW"/>
</dbReference>
<dbReference type="Pfam" id="PF13432">
    <property type="entry name" value="TPR_16"/>
    <property type="match status" value="1"/>
</dbReference>
<dbReference type="Pfam" id="PF14559">
    <property type="entry name" value="TPR_19"/>
    <property type="match status" value="3"/>
</dbReference>
<dbReference type="Pfam" id="PF05420">
    <property type="entry name" value="BCSC_C"/>
    <property type="match status" value="1"/>
</dbReference>
<dbReference type="GO" id="GO:0019867">
    <property type="term" value="C:outer membrane"/>
    <property type="evidence" value="ECO:0007669"/>
    <property type="project" value="InterPro"/>
</dbReference>
<dbReference type="InterPro" id="IPR008410">
    <property type="entry name" value="BCSC_C"/>
</dbReference>
<dbReference type="PANTHER" id="PTHR45586:SF1">
    <property type="entry name" value="LIPOPOLYSACCHARIDE ASSEMBLY PROTEIN B"/>
    <property type="match status" value="1"/>
</dbReference>
<feature type="compositionally biased region" description="Low complexity" evidence="6">
    <location>
        <begin position="936"/>
        <end position="965"/>
    </location>
</feature>
<organism evidence="8">
    <name type="scientific">plant metagenome</name>
    <dbReference type="NCBI Taxonomy" id="1297885"/>
    <lineage>
        <taxon>unclassified sequences</taxon>
        <taxon>metagenomes</taxon>
        <taxon>organismal metagenomes</taxon>
    </lineage>
</organism>
<feature type="region of interest" description="Disordered" evidence="6">
    <location>
        <begin position="879"/>
        <end position="901"/>
    </location>
</feature>
<feature type="domain" description="Cellulose synthase operon C C-terminal" evidence="7">
    <location>
        <begin position="1057"/>
        <end position="1409"/>
    </location>
</feature>